<dbReference type="InterPro" id="IPR014229">
    <property type="entry name" value="Spore_YtfJ"/>
</dbReference>
<organism evidence="2 3">
    <name type="scientific">Streptomyces xantholiticus</name>
    <dbReference type="NCBI Taxonomy" id="68285"/>
    <lineage>
        <taxon>Bacteria</taxon>
        <taxon>Bacillati</taxon>
        <taxon>Actinomycetota</taxon>
        <taxon>Actinomycetes</taxon>
        <taxon>Kitasatosporales</taxon>
        <taxon>Streptomycetaceae</taxon>
        <taxon>Streptomyces</taxon>
    </lineage>
</organism>
<keyword evidence="1" id="KW-1133">Transmembrane helix</keyword>
<keyword evidence="1" id="KW-0472">Membrane</keyword>
<evidence type="ECO:0000313" key="2">
    <source>
        <dbReference type="EMBL" id="MER6616731.1"/>
    </source>
</evidence>
<evidence type="ECO:0000256" key="1">
    <source>
        <dbReference type="SAM" id="Phobius"/>
    </source>
</evidence>
<proteinExistence type="predicted"/>
<dbReference type="RefSeq" id="WP_351978024.1">
    <property type="nucleotide sequence ID" value="NZ_JBEPBX010000027.1"/>
</dbReference>
<comment type="caution">
    <text evidence="2">The sequence shown here is derived from an EMBL/GenBank/DDBJ whole genome shotgun (WGS) entry which is preliminary data.</text>
</comment>
<dbReference type="Pfam" id="PF09579">
    <property type="entry name" value="Spore_YtfJ"/>
    <property type="match status" value="1"/>
</dbReference>
<dbReference type="Proteomes" id="UP001445472">
    <property type="component" value="Unassembled WGS sequence"/>
</dbReference>
<dbReference type="PANTHER" id="PTHR39162:SF1">
    <property type="entry name" value="SPORULATION PROTEIN YTFJ"/>
    <property type="match status" value="1"/>
</dbReference>
<gene>
    <name evidence="2" type="ORF">ABT276_25825</name>
</gene>
<evidence type="ECO:0000313" key="3">
    <source>
        <dbReference type="Proteomes" id="UP001445472"/>
    </source>
</evidence>
<accession>A0ABV1V126</accession>
<keyword evidence="1" id="KW-0812">Transmembrane</keyword>
<reference evidence="2 3" key="1">
    <citation type="submission" date="2024-06" db="EMBL/GenBank/DDBJ databases">
        <title>The Natural Products Discovery Center: Release of the First 8490 Sequenced Strains for Exploring Actinobacteria Biosynthetic Diversity.</title>
        <authorList>
            <person name="Kalkreuter E."/>
            <person name="Kautsar S.A."/>
            <person name="Yang D."/>
            <person name="Bader C.D."/>
            <person name="Teijaro C.N."/>
            <person name="Fluegel L."/>
            <person name="Davis C.M."/>
            <person name="Simpson J.R."/>
            <person name="Lauterbach L."/>
            <person name="Steele A.D."/>
            <person name="Gui C."/>
            <person name="Meng S."/>
            <person name="Li G."/>
            <person name="Viehrig K."/>
            <person name="Ye F."/>
            <person name="Su P."/>
            <person name="Kiefer A.F."/>
            <person name="Nichols A."/>
            <person name="Cepeda A.J."/>
            <person name="Yan W."/>
            <person name="Fan B."/>
            <person name="Jiang Y."/>
            <person name="Adhikari A."/>
            <person name="Zheng C.-J."/>
            <person name="Schuster L."/>
            <person name="Cowan T.M."/>
            <person name="Smanski M.J."/>
            <person name="Chevrette M.G."/>
            <person name="De Carvalho L.P.S."/>
            <person name="Shen B."/>
        </authorList>
    </citation>
    <scope>NUCLEOTIDE SEQUENCE [LARGE SCALE GENOMIC DNA]</scope>
    <source>
        <strain evidence="2 3">NPDC000837</strain>
    </source>
</reference>
<sequence>MTTPDDKSQPDPAGESTIARASADLLEHLADKFGARASVQAVYGEPVTIGGVTVIPVAEIAYGFGGGASRDTTAAKTGEGGGGGGGAAARPRGFIVIKDGTATYKPVRDPWVDIVVPLAALVTGIAASRLVRRRAAKR</sequence>
<keyword evidence="3" id="KW-1185">Reference proteome</keyword>
<name>A0ABV1V126_9ACTN</name>
<dbReference type="PANTHER" id="PTHR39162">
    <property type="entry name" value="GLL3345 PROTEIN"/>
    <property type="match status" value="1"/>
</dbReference>
<feature type="transmembrane region" description="Helical" evidence="1">
    <location>
        <begin position="114"/>
        <end position="131"/>
    </location>
</feature>
<protein>
    <submittedName>
        <fullName evidence="2">Spore germination protein GerW family protein</fullName>
    </submittedName>
</protein>
<dbReference type="EMBL" id="JBEPBX010000027">
    <property type="protein sequence ID" value="MER6616731.1"/>
    <property type="molecule type" value="Genomic_DNA"/>
</dbReference>